<accession>A0A165BFD9</accession>
<dbReference type="InParanoid" id="A0A165BFD9"/>
<keyword evidence="5" id="KW-1185">Reference proteome</keyword>
<keyword evidence="2" id="KW-0812">Transmembrane</keyword>
<reference evidence="4 5" key="1">
    <citation type="journal article" date="2016" name="Mol. Biol. Evol.">
        <title>Comparative Genomics of Early-Diverging Mushroom-Forming Fungi Provides Insights into the Origins of Lignocellulose Decay Capabilities.</title>
        <authorList>
            <person name="Nagy L.G."/>
            <person name="Riley R."/>
            <person name="Tritt A."/>
            <person name="Adam C."/>
            <person name="Daum C."/>
            <person name="Floudas D."/>
            <person name="Sun H."/>
            <person name="Yadav J.S."/>
            <person name="Pangilinan J."/>
            <person name="Larsson K.H."/>
            <person name="Matsuura K."/>
            <person name="Barry K."/>
            <person name="Labutti K."/>
            <person name="Kuo R."/>
            <person name="Ohm R.A."/>
            <person name="Bhattacharya S.S."/>
            <person name="Shirouzu T."/>
            <person name="Yoshinaga Y."/>
            <person name="Martin F.M."/>
            <person name="Grigoriev I.V."/>
            <person name="Hibbett D.S."/>
        </authorList>
    </citation>
    <scope>NUCLEOTIDE SEQUENCE [LARGE SCALE GENOMIC DNA]</scope>
    <source>
        <strain evidence="4 5">93-53</strain>
    </source>
</reference>
<dbReference type="OrthoDB" id="195231at2759"/>
<dbReference type="EMBL" id="KV427673">
    <property type="protein sequence ID" value="KZT00938.1"/>
    <property type="molecule type" value="Genomic_DNA"/>
</dbReference>
<keyword evidence="2" id="KW-0472">Membrane</keyword>
<sequence>MVALIQRTMLAPIILILTCLPLHVSSGNVPEGGACSPSNTHLDPSSHKLLSDCSETTFCSSSSSQANITTSSSTTSTSSTGTCQPRLCRRDEFPFWYYHADESGPSNASAPLLTLPPLCPVGRFCPDEGSGCRPLVAPGQPCEMNRDDQCAPPPGSERIALSSERNVNGSICLREICMYANATLGQACIIDNNTYVDEGPDGRQYINSIARDNCRTTPPQPLYCDGASLQCVPSKPLGAACDADRECESYKCGSSGTCVPSPSMPLRIAPWKYAITAVCVLACMTATLAALVFVHKRLRLQRYREIREYYDEQMSLRRSMAALHAAVAERHRYSDAYADEDEK</sequence>
<feature type="chain" id="PRO_5007855611" evidence="3">
    <location>
        <begin position="27"/>
        <end position="343"/>
    </location>
</feature>
<feature type="region of interest" description="Disordered" evidence="1">
    <location>
        <begin position="59"/>
        <end position="83"/>
    </location>
</feature>
<dbReference type="RefSeq" id="XP_040758678.1">
    <property type="nucleotide sequence ID" value="XM_040914756.1"/>
</dbReference>
<feature type="signal peptide" evidence="3">
    <location>
        <begin position="1"/>
        <end position="26"/>
    </location>
</feature>
<evidence type="ECO:0000313" key="5">
    <source>
        <dbReference type="Proteomes" id="UP000076871"/>
    </source>
</evidence>
<evidence type="ECO:0000256" key="3">
    <source>
        <dbReference type="SAM" id="SignalP"/>
    </source>
</evidence>
<evidence type="ECO:0000256" key="2">
    <source>
        <dbReference type="SAM" id="Phobius"/>
    </source>
</evidence>
<proteinExistence type="predicted"/>
<dbReference type="GeneID" id="63831783"/>
<feature type="transmembrane region" description="Helical" evidence="2">
    <location>
        <begin position="271"/>
        <end position="294"/>
    </location>
</feature>
<evidence type="ECO:0000256" key="1">
    <source>
        <dbReference type="SAM" id="MobiDB-lite"/>
    </source>
</evidence>
<feature type="compositionally biased region" description="Low complexity" evidence="1">
    <location>
        <begin position="59"/>
        <end position="82"/>
    </location>
</feature>
<keyword evidence="2" id="KW-1133">Transmembrane helix</keyword>
<dbReference type="AlphaFoldDB" id="A0A165BFD9"/>
<name>A0A165BFD9_9APHY</name>
<dbReference type="STRING" id="1314785.A0A165BFD9"/>
<protein>
    <submittedName>
        <fullName evidence="4">Uncharacterized protein</fullName>
    </submittedName>
</protein>
<dbReference type="Proteomes" id="UP000076871">
    <property type="component" value="Unassembled WGS sequence"/>
</dbReference>
<evidence type="ECO:0000313" key="4">
    <source>
        <dbReference type="EMBL" id="KZT00938.1"/>
    </source>
</evidence>
<organism evidence="4 5">
    <name type="scientific">Laetiporus sulphureus 93-53</name>
    <dbReference type="NCBI Taxonomy" id="1314785"/>
    <lineage>
        <taxon>Eukaryota</taxon>
        <taxon>Fungi</taxon>
        <taxon>Dikarya</taxon>
        <taxon>Basidiomycota</taxon>
        <taxon>Agaricomycotina</taxon>
        <taxon>Agaricomycetes</taxon>
        <taxon>Polyporales</taxon>
        <taxon>Laetiporus</taxon>
    </lineage>
</organism>
<keyword evidence="3" id="KW-0732">Signal</keyword>
<gene>
    <name evidence="4" type="ORF">LAESUDRAFT_816206</name>
</gene>